<organism evidence="2 3">
    <name type="scientific">Strix occidentalis caurina</name>
    <name type="common">northern spotted owl</name>
    <dbReference type="NCBI Taxonomy" id="311401"/>
    <lineage>
        <taxon>Eukaryota</taxon>
        <taxon>Metazoa</taxon>
        <taxon>Chordata</taxon>
        <taxon>Craniata</taxon>
        <taxon>Vertebrata</taxon>
        <taxon>Euteleostomi</taxon>
        <taxon>Archelosauria</taxon>
        <taxon>Archosauria</taxon>
        <taxon>Dinosauria</taxon>
        <taxon>Saurischia</taxon>
        <taxon>Theropoda</taxon>
        <taxon>Coelurosauria</taxon>
        <taxon>Aves</taxon>
        <taxon>Neognathae</taxon>
        <taxon>Neoaves</taxon>
        <taxon>Telluraves</taxon>
        <taxon>Strigiformes</taxon>
        <taxon>Strigidae</taxon>
        <taxon>Strix</taxon>
    </lineage>
</organism>
<keyword evidence="3" id="KW-1185">Reference proteome</keyword>
<name>A0A8D0FD05_STROC</name>
<sequence length="159" mass="17385">SGGDPPGHGHVLVPASHLLCQTMKQPFFLRGLGWGHWTHRCQEITARTLPRTLHVLLPFPQHPPQELKPQAACPLKPPQPWGWRRSFPTALGPRIGTLLRAESGIESRAGLNTSRQKNSSHTRNKGDVGVAAQAKGRLTPGSRGRSCRGVTGFWHPPSL</sequence>
<evidence type="ECO:0000256" key="1">
    <source>
        <dbReference type="SAM" id="MobiDB-lite"/>
    </source>
</evidence>
<reference evidence="2" key="2">
    <citation type="submission" date="2025-09" db="UniProtKB">
        <authorList>
            <consortium name="Ensembl"/>
        </authorList>
    </citation>
    <scope>IDENTIFICATION</scope>
</reference>
<reference evidence="2" key="1">
    <citation type="submission" date="2025-08" db="UniProtKB">
        <authorList>
            <consortium name="Ensembl"/>
        </authorList>
    </citation>
    <scope>IDENTIFICATION</scope>
</reference>
<evidence type="ECO:0000313" key="3">
    <source>
        <dbReference type="Proteomes" id="UP000694551"/>
    </source>
</evidence>
<accession>A0A8D0FD05</accession>
<proteinExistence type="predicted"/>
<dbReference type="AlphaFoldDB" id="A0A8D0FD05"/>
<protein>
    <submittedName>
        <fullName evidence="2">Uncharacterized protein</fullName>
    </submittedName>
</protein>
<dbReference type="Proteomes" id="UP000694551">
    <property type="component" value="Unplaced"/>
</dbReference>
<feature type="region of interest" description="Disordered" evidence="1">
    <location>
        <begin position="106"/>
        <end position="159"/>
    </location>
</feature>
<dbReference type="Ensembl" id="ENSSOCT00000013881.1">
    <property type="protein sequence ID" value="ENSSOCP00000013516.1"/>
    <property type="gene ID" value="ENSSOCG00000010248.1"/>
</dbReference>
<evidence type="ECO:0000313" key="2">
    <source>
        <dbReference type="Ensembl" id="ENSSOCP00000013516.1"/>
    </source>
</evidence>